<dbReference type="Proteomes" id="UP000295302">
    <property type="component" value="Unassembled WGS sequence"/>
</dbReference>
<protein>
    <submittedName>
        <fullName evidence="2">Uncharacterized protein</fullName>
    </submittedName>
</protein>
<name>A0A4R4XJU7_9ACTN</name>
<comment type="caution">
    <text evidence="2">The sequence shown here is derived from an EMBL/GenBank/DDBJ whole genome shotgun (WGS) entry which is preliminary data.</text>
</comment>
<keyword evidence="1" id="KW-1133">Transmembrane helix</keyword>
<feature type="transmembrane region" description="Helical" evidence="1">
    <location>
        <begin position="38"/>
        <end position="59"/>
    </location>
</feature>
<dbReference type="OrthoDB" id="3537750at2"/>
<gene>
    <name evidence="2" type="ORF">E1286_45020</name>
</gene>
<proteinExistence type="predicted"/>
<keyword evidence="1" id="KW-0812">Transmembrane</keyword>
<feature type="transmembrane region" description="Helical" evidence="1">
    <location>
        <begin position="79"/>
        <end position="101"/>
    </location>
</feature>
<keyword evidence="3" id="KW-1185">Reference proteome</keyword>
<organism evidence="2 3">
    <name type="scientific">Nonomuraea terrae</name>
    <dbReference type="NCBI Taxonomy" id="2530383"/>
    <lineage>
        <taxon>Bacteria</taxon>
        <taxon>Bacillati</taxon>
        <taxon>Actinomycetota</taxon>
        <taxon>Actinomycetes</taxon>
        <taxon>Streptosporangiales</taxon>
        <taxon>Streptosporangiaceae</taxon>
        <taxon>Nonomuraea</taxon>
    </lineage>
</organism>
<sequence>MEVRLKKWQRFVLIAVLVLTTVFVAVASNQILNDNVFSWWWCVPALGWSAIATSTACFLTRAGSRDPDAGVNASTGGRYVALCGGGVVVVGALTVVSYIAVAEAMPEPEPVLARHPTCVSGSICLWPERGFGGDVWMWTPGADADGPIPHRLRDRVGSFEAQATGCFFDSESKETRPINIRDWSGRYIEKFGRQADTVKAKC</sequence>
<dbReference type="EMBL" id="SMKQ01000320">
    <property type="protein sequence ID" value="TDD31371.1"/>
    <property type="molecule type" value="Genomic_DNA"/>
</dbReference>
<evidence type="ECO:0000313" key="2">
    <source>
        <dbReference type="EMBL" id="TDD31371.1"/>
    </source>
</evidence>
<reference evidence="2 3" key="1">
    <citation type="submission" date="2019-03" db="EMBL/GenBank/DDBJ databases">
        <title>Draft genome sequences of novel Actinobacteria.</title>
        <authorList>
            <person name="Sahin N."/>
            <person name="Ay H."/>
            <person name="Saygin H."/>
        </authorList>
    </citation>
    <scope>NUCLEOTIDE SEQUENCE [LARGE SCALE GENOMIC DNA]</scope>
    <source>
        <strain evidence="2 3">CH32</strain>
    </source>
</reference>
<evidence type="ECO:0000313" key="3">
    <source>
        <dbReference type="Proteomes" id="UP000295302"/>
    </source>
</evidence>
<dbReference type="RefSeq" id="WP_132623204.1">
    <property type="nucleotide sequence ID" value="NZ_SMKQ01000320.1"/>
</dbReference>
<evidence type="ECO:0000256" key="1">
    <source>
        <dbReference type="SAM" id="Phobius"/>
    </source>
</evidence>
<feature type="transmembrane region" description="Helical" evidence="1">
    <location>
        <begin position="12"/>
        <end position="32"/>
    </location>
</feature>
<accession>A0A4R4XJU7</accession>
<keyword evidence="1" id="KW-0472">Membrane</keyword>
<dbReference type="AlphaFoldDB" id="A0A4R4XJU7"/>